<dbReference type="SUPFAM" id="SSF51338">
    <property type="entry name" value="Composite domain of metallo-dependent hydrolases"/>
    <property type="match status" value="1"/>
</dbReference>
<organism evidence="4 5">
    <name type="scientific">Coniochaeta hoffmannii</name>
    <dbReference type="NCBI Taxonomy" id="91930"/>
    <lineage>
        <taxon>Eukaryota</taxon>
        <taxon>Fungi</taxon>
        <taxon>Dikarya</taxon>
        <taxon>Ascomycota</taxon>
        <taxon>Pezizomycotina</taxon>
        <taxon>Sordariomycetes</taxon>
        <taxon>Sordariomycetidae</taxon>
        <taxon>Coniochaetales</taxon>
        <taxon>Coniochaetaceae</taxon>
        <taxon>Coniochaeta</taxon>
    </lineage>
</organism>
<dbReference type="GO" id="GO:0003700">
    <property type="term" value="F:DNA-binding transcription factor activity"/>
    <property type="evidence" value="ECO:0007669"/>
    <property type="project" value="InterPro"/>
</dbReference>
<evidence type="ECO:0000313" key="4">
    <source>
        <dbReference type="EMBL" id="KAJ9136525.1"/>
    </source>
</evidence>
<keyword evidence="1" id="KW-0539">Nucleus</keyword>
<dbReference type="GO" id="GO:0006351">
    <property type="term" value="P:DNA-templated transcription"/>
    <property type="evidence" value="ECO:0007669"/>
    <property type="project" value="InterPro"/>
</dbReference>
<accession>A0AA38REK8</accession>
<dbReference type="InterPro" id="IPR011059">
    <property type="entry name" value="Metal-dep_hydrolase_composite"/>
</dbReference>
<dbReference type="Gene3D" id="3.20.20.140">
    <property type="entry name" value="Metal-dependent hydrolases"/>
    <property type="match status" value="1"/>
</dbReference>
<protein>
    <submittedName>
        <fullName evidence="4">Transcription factor</fullName>
    </submittedName>
</protein>
<dbReference type="EMBL" id="JANBVN010000172">
    <property type="protein sequence ID" value="KAJ9136525.1"/>
    <property type="molecule type" value="Genomic_DNA"/>
</dbReference>
<evidence type="ECO:0000256" key="1">
    <source>
        <dbReference type="ARBA" id="ARBA00023242"/>
    </source>
</evidence>
<dbReference type="SUPFAM" id="SSF51556">
    <property type="entry name" value="Metallo-dependent hydrolases"/>
    <property type="match status" value="1"/>
</dbReference>
<dbReference type="InterPro" id="IPR032466">
    <property type="entry name" value="Metal_Hydrolase"/>
</dbReference>
<gene>
    <name evidence="4" type="ORF">NKR19_g8464</name>
</gene>
<dbReference type="GO" id="GO:0003677">
    <property type="term" value="F:DNA binding"/>
    <property type="evidence" value="ECO:0007669"/>
    <property type="project" value="InterPro"/>
</dbReference>
<comment type="caution">
    <text evidence="4">The sequence shown here is derived from an EMBL/GenBank/DDBJ whole genome shotgun (WGS) entry which is preliminary data.</text>
</comment>
<feature type="region of interest" description="Disordered" evidence="2">
    <location>
        <begin position="601"/>
        <end position="646"/>
    </location>
</feature>
<dbReference type="GO" id="GO:0008270">
    <property type="term" value="F:zinc ion binding"/>
    <property type="evidence" value="ECO:0007669"/>
    <property type="project" value="InterPro"/>
</dbReference>
<dbReference type="SMART" id="SM00906">
    <property type="entry name" value="Fungal_trans"/>
    <property type="match status" value="1"/>
</dbReference>
<dbReference type="CDD" id="cd12148">
    <property type="entry name" value="fungal_TF_MHR"/>
    <property type="match status" value="1"/>
</dbReference>
<dbReference type="GO" id="GO:0016810">
    <property type="term" value="F:hydrolase activity, acting on carbon-nitrogen (but not peptide) bonds"/>
    <property type="evidence" value="ECO:0007669"/>
    <property type="project" value="InterPro"/>
</dbReference>
<dbReference type="Proteomes" id="UP001174691">
    <property type="component" value="Unassembled WGS sequence"/>
</dbReference>
<dbReference type="Pfam" id="PF04082">
    <property type="entry name" value="Fungal_trans"/>
    <property type="match status" value="1"/>
</dbReference>
<feature type="region of interest" description="Disordered" evidence="2">
    <location>
        <begin position="375"/>
        <end position="394"/>
    </location>
</feature>
<keyword evidence="5" id="KW-1185">Reference proteome</keyword>
<proteinExistence type="predicted"/>
<dbReference type="AlphaFoldDB" id="A0AA38REK8"/>
<name>A0AA38REK8_9PEZI</name>
<dbReference type="InterPro" id="IPR050987">
    <property type="entry name" value="AtrR-like"/>
</dbReference>
<feature type="domain" description="Xylanolytic transcriptional activator regulatory" evidence="3">
    <location>
        <begin position="525"/>
        <end position="599"/>
    </location>
</feature>
<dbReference type="PANTHER" id="PTHR46910:SF9">
    <property type="entry name" value="MISCELLANEOUS ZN(II)2CYS6 TRANSCRIPTION FACTOR (EUROFUNG)"/>
    <property type="match status" value="1"/>
</dbReference>
<sequence length="991" mass="107161">MSAHHAKVAIRDVTVFDGQEMQSGKTIAFENGLIVSDTSNAETVVDADGAFLLPGMIDCHAHVHSAEDLSLMARHGVTTCLDMGTKDLKVFQALRGGVGNCDIRSAGIPAMPAGSRHTSKPGFPRRLIVANPDDAQGFVADRISDGADYIKVMLEAEGPDQDTVNAVAAEARAQGRKTIAHATTSDTVEKAVGAKVDVVTHVPQDKALSKDTASKMKAVGTVAVPTLVKMLATAAMDSTIDYAHSKASAIGMREAVLAASYFALDDRGLIEPGKRADLIMLSKNPLENISNIGSIRRGSIDFIGSASGVFFVNTVFRTFSAAAVPSSAEQGEHIVAVGVATTPKPVSAHGYLAADESAPAEAAGDKAVLQPEFAEDGADGTDSRSCGVSVPALGRPPPPETAKKLLILYFRNWHPFFPFLHGPTLFEAVEHFYHEGHSPNQNDTSKKQPRNLRSKIYRAVTFQCIFNIAASGRESVHLDAGSRIQSGTALTTLLGTICGSHDIAALQALLAAELYLISAMSLRAASTVHGALTRILYHSGFHRCPFRFVQLPSTMYDIRKRIFWCAYVLDRHLSQALGYPVAIRDDEVDVCVPSIAELHKPVKPREQTSPSGAAPGEEVREHLPKDRSQRSQAGSESGLRPNGELQDETGHAEIQSPAQHHMGCPEGAGEYVLGYLVTYSRLLGASLDLFHKSIHRRVITRDKVIEITYRTHAWWNSLPLTFQDDLESDQTGTNPQFAAFFAMLHHYLILLNNRPFLSLPPQTIDFRSCLQMALGASRIIVAIRTRRHEASILAWPGTLSATWMAGLVIAFAGVLDLYPQEKAIVDLRRCLALLDDMSHSWVSARHCHAALETLLNRLASRPNVLQPTLPLGTVPAAPSLNLKHTTMPPSPSHSAQQGALNECRVDSNHKRRRTDGSIESYVPALPHGHAGDWQPVLEYTGPDFGFDADQFSNGGEWQAAAVPNLDAASGTLFSNAGFEAYVQTFGDRLNF</sequence>
<dbReference type="InterPro" id="IPR007219">
    <property type="entry name" value="XnlR_reg_dom"/>
</dbReference>
<reference evidence="4" key="1">
    <citation type="submission" date="2022-07" db="EMBL/GenBank/DDBJ databases">
        <title>Fungi with potential for degradation of polypropylene.</title>
        <authorList>
            <person name="Gostincar C."/>
        </authorList>
    </citation>
    <scope>NUCLEOTIDE SEQUENCE</scope>
    <source>
        <strain evidence="4">EXF-13287</strain>
    </source>
</reference>
<evidence type="ECO:0000313" key="5">
    <source>
        <dbReference type="Proteomes" id="UP001174691"/>
    </source>
</evidence>
<evidence type="ECO:0000256" key="2">
    <source>
        <dbReference type="SAM" id="MobiDB-lite"/>
    </source>
</evidence>
<feature type="compositionally biased region" description="Basic and acidic residues" evidence="2">
    <location>
        <begin position="617"/>
        <end position="629"/>
    </location>
</feature>
<dbReference type="PANTHER" id="PTHR46910">
    <property type="entry name" value="TRANSCRIPTION FACTOR PDR1"/>
    <property type="match status" value="1"/>
</dbReference>
<evidence type="ECO:0000259" key="3">
    <source>
        <dbReference type="SMART" id="SM00906"/>
    </source>
</evidence>